<proteinExistence type="predicted"/>
<reference evidence="1" key="1">
    <citation type="submission" date="2022-05" db="EMBL/GenBank/DDBJ databases">
        <title>Chromosome-level genome of Chaenocephalus aceratus.</title>
        <authorList>
            <person name="Park H."/>
        </authorList>
    </citation>
    <scope>NUCLEOTIDE SEQUENCE</scope>
    <source>
        <strain evidence="1">KU_202001</strain>
    </source>
</reference>
<sequence length="112" mass="12231">MESDSRRSPGMMGGSGWSLAELGDPSSPPGSLIPVINSTTRREMACSPAITLSSACPLSPYFFPHILSFIRLVSRYFIFSCGIVSNGFLQDFLPHLPCGCRNCIPIFKKTEK</sequence>
<name>A0ACB9X645_CHAAC</name>
<comment type="caution">
    <text evidence="1">The sequence shown here is derived from an EMBL/GenBank/DDBJ whole genome shotgun (WGS) entry which is preliminary data.</text>
</comment>
<protein>
    <submittedName>
        <fullName evidence="1">Uncharacterized protein</fullName>
    </submittedName>
</protein>
<gene>
    <name evidence="1" type="ORF">KUCAC02_029196</name>
</gene>
<keyword evidence="2" id="KW-1185">Reference proteome</keyword>
<organism evidence="1 2">
    <name type="scientific">Chaenocephalus aceratus</name>
    <name type="common">Blackfin icefish</name>
    <name type="synonym">Chaenichthys aceratus</name>
    <dbReference type="NCBI Taxonomy" id="36190"/>
    <lineage>
        <taxon>Eukaryota</taxon>
        <taxon>Metazoa</taxon>
        <taxon>Chordata</taxon>
        <taxon>Craniata</taxon>
        <taxon>Vertebrata</taxon>
        <taxon>Euteleostomi</taxon>
        <taxon>Actinopterygii</taxon>
        <taxon>Neopterygii</taxon>
        <taxon>Teleostei</taxon>
        <taxon>Neoteleostei</taxon>
        <taxon>Acanthomorphata</taxon>
        <taxon>Eupercaria</taxon>
        <taxon>Perciformes</taxon>
        <taxon>Notothenioidei</taxon>
        <taxon>Channichthyidae</taxon>
        <taxon>Chaenocephalus</taxon>
    </lineage>
</organism>
<evidence type="ECO:0000313" key="2">
    <source>
        <dbReference type="Proteomes" id="UP001057452"/>
    </source>
</evidence>
<accession>A0ACB9X645</accession>
<dbReference type="EMBL" id="CM043793">
    <property type="protein sequence ID" value="KAI4821254.1"/>
    <property type="molecule type" value="Genomic_DNA"/>
</dbReference>
<dbReference type="Proteomes" id="UP001057452">
    <property type="component" value="Chromosome 9"/>
</dbReference>
<evidence type="ECO:0000313" key="1">
    <source>
        <dbReference type="EMBL" id="KAI4821254.1"/>
    </source>
</evidence>